<dbReference type="OrthoDB" id="5430620at2759"/>
<dbReference type="STRING" id="5098.A0A507R348"/>
<dbReference type="PANTHER" id="PTHR42047:SF1">
    <property type="entry name" value="PROTEIN, PUTATIVE (AFU_ORTHOLOGUE AFUA_6G03560)-RELATED"/>
    <property type="match status" value="1"/>
</dbReference>
<evidence type="ECO:0000313" key="2">
    <source>
        <dbReference type="EMBL" id="TQB75872.1"/>
    </source>
</evidence>
<dbReference type="AlphaFoldDB" id="A0A507R348"/>
<proteinExistence type="predicted"/>
<sequence length="216" mass="22855">MKLFSLLTLGALLSAANALPTASRRFIPPSLRHVGSNSTNATLSSYNATSFTFIADSNFTEIQFQPLVASGQKFYVGGNSSTYCPDVVRPCPKGVDTVVYPKGSLNVAVPGGQQIYVAPNGALSFTVPHSANIPTNSSTGPFVFKNTTTAAPFSVGEWSYARSGFVACPVNATGVERYQVFVANSTGSSADCLPFKALAQPWVATANWTVGAWEYF</sequence>
<dbReference type="PANTHER" id="PTHR42047">
    <property type="entry name" value="PROTEIN, PUTATIVE (AFU_ORTHOLOGUE AFUA_6G03560)-RELATED"/>
    <property type="match status" value="1"/>
</dbReference>
<evidence type="ECO:0008006" key="4">
    <source>
        <dbReference type="Google" id="ProtNLM"/>
    </source>
</evidence>
<evidence type="ECO:0000313" key="3">
    <source>
        <dbReference type="Proteomes" id="UP000319663"/>
    </source>
</evidence>
<dbReference type="InterPro" id="IPR052820">
    <property type="entry name" value="PhiA_domain"/>
</dbReference>
<dbReference type="Proteomes" id="UP000319663">
    <property type="component" value="Unassembled WGS sequence"/>
</dbReference>
<organism evidence="2 3">
    <name type="scientific">Monascus purpureus</name>
    <name type="common">Red mold</name>
    <name type="synonym">Monascus anka</name>
    <dbReference type="NCBI Taxonomy" id="5098"/>
    <lineage>
        <taxon>Eukaryota</taxon>
        <taxon>Fungi</taxon>
        <taxon>Dikarya</taxon>
        <taxon>Ascomycota</taxon>
        <taxon>Pezizomycotina</taxon>
        <taxon>Eurotiomycetes</taxon>
        <taxon>Eurotiomycetidae</taxon>
        <taxon>Eurotiales</taxon>
        <taxon>Aspergillaceae</taxon>
        <taxon>Monascus</taxon>
    </lineage>
</organism>
<accession>A0A507R348</accession>
<comment type="caution">
    <text evidence="2">The sequence shown here is derived from an EMBL/GenBank/DDBJ whole genome shotgun (WGS) entry which is preliminary data.</text>
</comment>
<evidence type="ECO:0000256" key="1">
    <source>
        <dbReference type="SAM" id="SignalP"/>
    </source>
</evidence>
<feature type="signal peptide" evidence="1">
    <location>
        <begin position="1"/>
        <end position="18"/>
    </location>
</feature>
<feature type="chain" id="PRO_5021428237" description="Ubiquitin 3 binding protein But2 C-terminal domain-containing protein" evidence="1">
    <location>
        <begin position="19"/>
        <end position="216"/>
    </location>
</feature>
<keyword evidence="1" id="KW-0732">Signal</keyword>
<reference evidence="2 3" key="1">
    <citation type="submission" date="2019-06" db="EMBL/GenBank/DDBJ databases">
        <title>Wine fermentation using esterase from Monascus purpureus.</title>
        <authorList>
            <person name="Geng C."/>
            <person name="Zhang Y."/>
        </authorList>
    </citation>
    <scope>NUCLEOTIDE SEQUENCE [LARGE SCALE GENOMIC DNA]</scope>
    <source>
        <strain evidence="2">HQ1</strain>
    </source>
</reference>
<keyword evidence="3" id="KW-1185">Reference proteome</keyword>
<protein>
    <recommendedName>
        <fullName evidence="4">Ubiquitin 3 binding protein But2 C-terminal domain-containing protein</fullName>
    </recommendedName>
</protein>
<dbReference type="EMBL" id="VIFY01000014">
    <property type="protein sequence ID" value="TQB75872.1"/>
    <property type="molecule type" value="Genomic_DNA"/>
</dbReference>
<name>A0A507R348_MONPU</name>
<gene>
    <name evidence="2" type="ORF">MPDQ_001473</name>
</gene>